<feature type="transmembrane region" description="Helical" evidence="1">
    <location>
        <begin position="95"/>
        <end position="122"/>
    </location>
</feature>
<name>A0A0S2I212_9BACT</name>
<keyword evidence="1" id="KW-0812">Transmembrane</keyword>
<dbReference type="RefSeq" id="WP_057953720.1">
    <property type="nucleotide sequence ID" value="NZ_CP013118.1"/>
</dbReference>
<evidence type="ECO:0000313" key="3">
    <source>
        <dbReference type="Proteomes" id="UP000064893"/>
    </source>
</evidence>
<dbReference type="OrthoDB" id="1120593at2"/>
<dbReference type="AlphaFoldDB" id="A0A0S2I212"/>
<keyword evidence="1" id="KW-0472">Membrane</keyword>
<keyword evidence="1" id="KW-1133">Transmembrane helix</keyword>
<organism evidence="2 3">
    <name type="scientific">Salinivirga cyanobacteriivorans</name>
    <dbReference type="NCBI Taxonomy" id="1307839"/>
    <lineage>
        <taxon>Bacteria</taxon>
        <taxon>Pseudomonadati</taxon>
        <taxon>Bacteroidota</taxon>
        <taxon>Bacteroidia</taxon>
        <taxon>Bacteroidales</taxon>
        <taxon>Salinivirgaceae</taxon>
        <taxon>Salinivirga</taxon>
    </lineage>
</organism>
<proteinExistence type="predicted"/>
<evidence type="ECO:0000313" key="2">
    <source>
        <dbReference type="EMBL" id="ALO16337.1"/>
    </source>
</evidence>
<keyword evidence="3" id="KW-1185">Reference proteome</keyword>
<dbReference type="EMBL" id="CP013118">
    <property type="protein sequence ID" value="ALO16337.1"/>
    <property type="molecule type" value="Genomic_DNA"/>
</dbReference>
<feature type="transmembrane region" description="Helical" evidence="1">
    <location>
        <begin position="273"/>
        <end position="290"/>
    </location>
</feature>
<gene>
    <name evidence="2" type="ORF">L21SP5_02714</name>
</gene>
<dbReference type="STRING" id="1307839.L21SP5_02714"/>
<protein>
    <submittedName>
        <fullName evidence="2">Uncharacterized protein</fullName>
    </submittedName>
</protein>
<feature type="transmembrane region" description="Helical" evidence="1">
    <location>
        <begin position="12"/>
        <end position="31"/>
    </location>
</feature>
<evidence type="ECO:0000256" key="1">
    <source>
        <dbReference type="SAM" id="Phobius"/>
    </source>
</evidence>
<dbReference type="KEGG" id="blq:L21SP5_02714"/>
<dbReference type="Proteomes" id="UP000064893">
    <property type="component" value="Chromosome"/>
</dbReference>
<feature type="transmembrane region" description="Helical" evidence="1">
    <location>
        <begin position="219"/>
        <end position="237"/>
    </location>
</feature>
<reference evidence="2 3" key="1">
    <citation type="submission" date="2015-11" db="EMBL/GenBank/DDBJ databases">
        <title>Description and complete genome sequence of a novel strain predominating in hypersaline microbial mats and representing a new family of the Bacteriodetes phylum.</title>
        <authorList>
            <person name="Spring S."/>
            <person name="Bunk B."/>
            <person name="Sproer C."/>
            <person name="Klenk H.-P."/>
        </authorList>
    </citation>
    <scope>NUCLEOTIDE SEQUENCE [LARGE SCALE GENOMIC DNA]</scope>
    <source>
        <strain evidence="2 3">L21-Spi-D4</strain>
    </source>
</reference>
<feature type="transmembrane region" description="Helical" evidence="1">
    <location>
        <begin position="68"/>
        <end position="89"/>
    </location>
</feature>
<sequence>MLSEKNINALWLKAGIIGSSWAAFEIIVGSFLHNLQIPFAGTMLSAASVFLLISFAQLWNERGVILRAGIICALMKSISPSAVIIGPMVGIFMEALLIELLLLIMGRHIIGFVIAGAVAVLWSLVQKILFLLLMYGLDLIELAKSLYQYLIKLSGIDSLSSLYLIAGIVILYMVLGAAAAYAGFVSGKRYVNSNVKNHHTLKVSLNQENAFQTNTNQQFSVLLLFVVVGAIIASLYFINKQMYWAAGALGVSFIVFCIYRYKNSTKYLRKPKIWIQFIAITTIAAMIWSWAATGSYFSKEGLVVGLEMNYRALIIIFGFAAVGVELRNPVVKAILFRRGFKQLHQTLSFSFAALPVIIESLPKPALFFKQRNRVMAQILDQSHNMLQSIDDE</sequence>
<feature type="transmembrane region" description="Helical" evidence="1">
    <location>
        <begin position="310"/>
        <end position="328"/>
    </location>
</feature>
<feature type="transmembrane region" description="Helical" evidence="1">
    <location>
        <begin position="162"/>
        <end position="184"/>
    </location>
</feature>
<accession>A0A0S2I212</accession>
<feature type="transmembrane region" description="Helical" evidence="1">
    <location>
        <begin position="37"/>
        <end position="56"/>
    </location>
</feature>
<feature type="transmembrane region" description="Helical" evidence="1">
    <location>
        <begin position="243"/>
        <end position="261"/>
    </location>
</feature>
<feature type="transmembrane region" description="Helical" evidence="1">
    <location>
        <begin position="129"/>
        <end position="150"/>
    </location>
</feature>